<dbReference type="AlphaFoldDB" id="A0A9X4BM39"/>
<keyword evidence="2" id="KW-1185">Reference proteome</keyword>
<dbReference type="InterPro" id="IPR021378">
    <property type="entry name" value="DUF3010"/>
</dbReference>
<gene>
    <name evidence="1" type="ORF">OD750_025745</name>
</gene>
<protein>
    <submittedName>
        <fullName evidence="1">DUF3010 family protein</fullName>
    </submittedName>
</protein>
<dbReference type="Proteomes" id="UP001139971">
    <property type="component" value="Unassembled WGS sequence"/>
</dbReference>
<proteinExistence type="predicted"/>
<dbReference type="EMBL" id="JAOVZO020000023">
    <property type="protein sequence ID" value="MDC8015942.1"/>
    <property type="molecule type" value="Genomic_DNA"/>
</dbReference>
<comment type="caution">
    <text evidence="1">The sequence shown here is derived from an EMBL/GenBank/DDBJ whole genome shotgun (WGS) entry which is preliminary data.</text>
</comment>
<sequence>MKILGVEFDSNKMHYVLIEGDFDIHEVLQKNRLELAETRSRDSLVAFQDAIRTLYNATVPDILSIKAKPEAGQMRAGAAALKMEGVVLANAPCKVVFVSGLRINQCEVECGGLQKYLQPAYKAAVVTLTSQR</sequence>
<organism evidence="1 2">
    <name type="scientific">Tahibacter soli</name>
    <dbReference type="NCBI Taxonomy" id="2983605"/>
    <lineage>
        <taxon>Bacteria</taxon>
        <taxon>Pseudomonadati</taxon>
        <taxon>Pseudomonadota</taxon>
        <taxon>Gammaproteobacteria</taxon>
        <taxon>Lysobacterales</taxon>
        <taxon>Rhodanobacteraceae</taxon>
        <taxon>Tahibacter</taxon>
    </lineage>
</organism>
<accession>A0A9X4BM39</accession>
<reference evidence="1" key="1">
    <citation type="submission" date="2023-02" db="EMBL/GenBank/DDBJ databases">
        <title>Tahibacter soli sp. nov. isolated from soil.</title>
        <authorList>
            <person name="Baek J.H."/>
            <person name="Lee J.K."/>
            <person name="Choi D.G."/>
            <person name="Jeon C.O."/>
        </authorList>
    </citation>
    <scope>NUCLEOTIDE SEQUENCE</scope>
    <source>
        <strain evidence="1">BL</strain>
    </source>
</reference>
<dbReference type="Pfam" id="PF11215">
    <property type="entry name" value="DUF3010"/>
    <property type="match status" value="1"/>
</dbReference>
<evidence type="ECO:0000313" key="2">
    <source>
        <dbReference type="Proteomes" id="UP001139971"/>
    </source>
</evidence>
<evidence type="ECO:0000313" key="1">
    <source>
        <dbReference type="EMBL" id="MDC8015942.1"/>
    </source>
</evidence>
<dbReference type="RefSeq" id="WP_263543574.1">
    <property type="nucleotide sequence ID" value="NZ_JAOVZO020000023.1"/>
</dbReference>
<name>A0A9X4BM39_9GAMM</name>